<dbReference type="STRING" id="1884432.SAMN05518683_104151"/>
<keyword evidence="1" id="KW-0812">Transmembrane</keyword>
<evidence type="ECO:0000313" key="3">
    <source>
        <dbReference type="Proteomes" id="UP000198892"/>
    </source>
</evidence>
<proteinExistence type="predicted"/>
<dbReference type="Proteomes" id="UP000198892">
    <property type="component" value="Unassembled WGS sequence"/>
</dbReference>
<keyword evidence="1" id="KW-0472">Membrane</keyword>
<evidence type="ECO:0000313" key="2">
    <source>
        <dbReference type="EMBL" id="SFP34286.1"/>
    </source>
</evidence>
<organism evidence="2 3">
    <name type="scientific">Salibacterium halotolerans</name>
    <dbReference type="NCBI Taxonomy" id="1884432"/>
    <lineage>
        <taxon>Bacteria</taxon>
        <taxon>Bacillati</taxon>
        <taxon>Bacillota</taxon>
        <taxon>Bacilli</taxon>
        <taxon>Bacillales</taxon>
        <taxon>Bacillaceae</taxon>
    </lineage>
</organism>
<dbReference type="AlphaFoldDB" id="A0A1I5PL84"/>
<feature type="transmembrane region" description="Helical" evidence="1">
    <location>
        <begin position="54"/>
        <end position="79"/>
    </location>
</feature>
<protein>
    <submittedName>
        <fullName evidence="2">Uncharacterized protein</fullName>
    </submittedName>
</protein>
<reference evidence="3" key="1">
    <citation type="submission" date="2016-10" db="EMBL/GenBank/DDBJ databases">
        <authorList>
            <person name="Varghese N."/>
            <person name="Submissions S."/>
        </authorList>
    </citation>
    <scope>NUCLEOTIDE SEQUENCE [LARGE SCALE GENOMIC DNA]</scope>
    <source>
        <strain evidence="3">S7</strain>
    </source>
</reference>
<keyword evidence="3" id="KW-1185">Reference proteome</keyword>
<dbReference type="RefSeq" id="WP_093335778.1">
    <property type="nucleotide sequence ID" value="NZ_FOXD01000004.1"/>
</dbReference>
<gene>
    <name evidence="2" type="ORF">SAMN05518683_104151</name>
</gene>
<evidence type="ECO:0000256" key="1">
    <source>
        <dbReference type="SAM" id="Phobius"/>
    </source>
</evidence>
<sequence length="104" mass="12076">MQMELWLSIVPPLTAVIFAMWTKQVIPSLLVGLWVESWLYTGSFIESLNQTVVYITGVLTDIGNLDVILFLCLFAYYYLKPASLKITKLSRTRWKPSFYQEEFS</sequence>
<dbReference type="EMBL" id="FOXD01000004">
    <property type="protein sequence ID" value="SFP34286.1"/>
    <property type="molecule type" value="Genomic_DNA"/>
</dbReference>
<name>A0A1I5PL84_9BACI</name>
<keyword evidence="1" id="KW-1133">Transmembrane helix</keyword>
<dbReference type="OrthoDB" id="9762978at2"/>
<accession>A0A1I5PL84</accession>